<dbReference type="AlphaFoldDB" id="M5TVZ0"/>
<feature type="compositionally biased region" description="Basic and acidic residues" evidence="1">
    <location>
        <begin position="162"/>
        <end position="177"/>
    </location>
</feature>
<sequence length="466" mass="52667">MSEPAVFVVIRDHEKRFYYDRWAHVFLYRNLVWGPDALDSWLAGEQPHDDDGDWFAESCGGVVVDHDRRKITWDGDDEALSVPRVSNVLNTLLETAWQGYDVEYAVHGLQSLANAAGVELEDEDVEDDDFEDQDADEDKLDEEFSDEEFADAPPQRSQTRLIESKEERLGDRPETVRDAAGIYDEDELDEDEEEDEPGEFEDDSPRAWITLINEQGVVRHRHLEELSRDLFLCDKNAFRQLLALKPNDVPPESVVTEGIWFDFKRREIGYWGNHQARRDLAVLQRSWQQWHVQWAENGYTDHCAVSGPIGIPMTDEEALATLTPRILSTKRIDLGNIIGALGGQLKKTVVKGVGCLTVLICLPVLLFGLIAGKMQAALITIGVVVVGVAIVFKLVERKFKRKFNDSSIGMFARDQDAAETRAPVAGPLDPAERRARLDQLLLAAGLPPLQDIEKHVDEDDELKELL</sequence>
<feature type="transmembrane region" description="Helical" evidence="2">
    <location>
        <begin position="376"/>
        <end position="395"/>
    </location>
</feature>
<dbReference type="RefSeq" id="WP_008685486.1">
    <property type="nucleotide sequence ID" value="NZ_ANOH01000362.1"/>
</dbReference>
<evidence type="ECO:0000313" key="4">
    <source>
        <dbReference type="Proteomes" id="UP000011885"/>
    </source>
</evidence>
<name>M5TVZ0_9BACT</name>
<evidence type="ECO:0000313" key="3">
    <source>
        <dbReference type="EMBL" id="EMI53340.1"/>
    </source>
</evidence>
<dbReference type="OrthoDB" id="262788at2"/>
<feature type="compositionally biased region" description="Acidic residues" evidence="1">
    <location>
        <begin position="183"/>
        <end position="202"/>
    </location>
</feature>
<accession>M5TVZ0</accession>
<reference evidence="3 4" key="1">
    <citation type="journal article" date="2013" name="Mar. Genomics">
        <title>Expression of sulfatases in Rhodopirellula baltica and the diversity of sulfatases in the genus Rhodopirellula.</title>
        <authorList>
            <person name="Wegner C.E."/>
            <person name="Richter-Heitmann T."/>
            <person name="Klindworth A."/>
            <person name="Klockow C."/>
            <person name="Richter M."/>
            <person name="Achstetter T."/>
            <person name="Glockner F.O."/>
            <person name="Harder J."/>
        </authorList>
    </citation>
    <scope>NUCLEOTIDE SEQUENCE [LARGE SCALE GENOMIC DNA]</scope>
    <source>
        <strain evidence="3 4">SM41</strain>
    </source>
</reference>
<keyword evidence="2" id="KW-0472">Membrane</keyword>
<keyword evidence="2" id="KW-1133">Transmembrane helix</keyword>
<evidence type="ECO:0000256" key="1">
    <source>
        <dbReference type="SAM" id="MobiDB-lite"/>
    </source>
</evidence>
<feature type="transmembrane region" description="Helical" evidence="2">
    <location>
        <begin position="349"/>
        <end position="370"/>
    </location>
</feature>
<keyword evidence="2" id="KW-0812">Transmembrane</keyword>
<protein>
    <submittedName>
        <fullName evidence="3">Membrane protein</fullName>
    </submittedName>
</protein>
<organism evidence="3 4">
    <name type="scientific">Rhodopirellula sallentina SM41</name>
    <dbReference type="NCBI Taxonomy" id="1263870"/>
    <lineage>
        <taxon>Bacteria</taxon>
        <taxon>Pseudomonadati</taxon>
        <taxon>Planctomycetota</taxon>
        <taxon>Planctomycetia</taxon>
        <taxon>Pirellulales</taxon>
        <taxon>Pirellulaceae</taxon>
        <taxon>Rhodopirellula</taxon>
    </lineage>
</organism>
<feature type="region of interest" description="Disordered" evidence="1">
    <location>
        <begin position="120"/>
        <end position="204"/>
    </location>
</feature>
<keyword evidence="4" id="KW-1185">Reference proteome</keyword>
<dbReference type="PATRIC" id="fig|1263870.3.peg.5524"/>
<comment type="caution">
    <text evidence="3">The sequence shown here is derived from an EMBL/GenBank/DDBJ whole genome shotgun (WGS) entry which is preliminary data.</text>
</comment>
<dbReference type="EMBL" id="ANOH01000362">
    <property type="protein sequence ID" value="EMI53340.1"/>
    <property type="molecule type" value="Genomic_DNA"/>
</dbReference>
<proteinExistence type="predicted"/>
<dbReference type="Proteomes" id="UP000011885">
    <property type="component" value="Unassembled WGS sequence"/>
</dbReference>
<feature type="compositionally biased region" description="Acidic residues" evidence="1">
    <location>
        <begin position="120"/>
        <end position="150"/>
    </location>
</feature>
<evidence type="ECO:0000256" key="2">
    <source>
        <dbReference type="SAM" id="Phobius"/>
    </source>
</evidence>
<gene>
    <name evidence="3" type="ORF">RSSM_05222</name>
</gene>